<evidence type="ECO:0000313" key="2">
    <source>
        <dbReference type="EMBL" id="EJT70787.1"/>
    </source>
</evidence>
<gene>
    <name evidence="3" type="primary">20352268</name>
    <name evidence="2" type="ORF">GGTG_11810</name>
</gene>
<name>J3PE87_GAET3</name>
<evidence type="ECO:0000313" key="4">
    <source>
        <dbReference type="Proteomes" id="UP000006039"/>
    </source>
</evidence>
<accession>J3PE87</accession>
<feature type="signal peptide" evidence="1">
    <location>
        <begin position="1"/>
        <end position="20"/>
    </location>
</feature>
<reference evidence="3" key="4">
    <citation type="journal article" date="2015" name="G3 (Bethesda)">
        <title>Genome sequences of three phytopathogenic species of the Magnaporthaceae family of fungi.</title>
        <authorList>
            <person name="Okagaki L.H."/>
            <person name="Nunes C.C."/>
            <person name="Sailsbery J."/>
            <person name="Clay B."/>
            <person name="Brown D."/>
            <person name="John T."/>
            <person name="Oh Y."/>
            <person name="Young N."/>
            <person name="Fitzgerald M."/>
            <person name="Haas B.J."/>
            <person name="Zeng Q."/>
            <person name="Young S."/>
            <person name="Adiconis X."/>
            <person name="Fan L."/>
            <person name="Levin J.Z."/>
            <person name="Mitchell T.K."/>
            <person name="Okubara P.A."/>
            <person name="Farman M.L."/>
            <person name="Kohn L.M."/>
            <person name="Birren B."/>
            <person name="Ma L.-J."/>
            <person name="Dean R.A."/>
        </authorList>
    </citation>
    <scope>NUCLEOTIDE SEQUENCE</scope>
    <source>
        <strain evidence="3">R3-111a-1</strain>
    </source>
</reference>
<reference evidence="2" key="2">
    <citation type="submission" date="2010-07" db="EMBL/GenBank/DDBJ databases">
        <authorList>
            <consortium name="The Broad Institute Genome Sequencing Platform"/>
            <consortium name="Broad Institute Genome Sequencing Center for Infectious Disease"/>
            <person name="Ma L.-J."/>
            <person name="Dead R."/>
            <person name="Young S."/>
            <person name="Zeng Q."/>
            <person name="Koehrsen M."/>
            <person name="Alvarado L."/>
            <person name="Berlin A."/>
            <person name="Chapman S.B."/>
            <person name="Chen Z."/>
            <person name="Freedman E."/>
            <person name="Gellesch M."/>
            <person name="Goldberg J."/>
            <person name="Griggs A."/>
            <person name="Gujja S."/>
            <person name="Heilman E.R."/>
            <person name="Heiman D."/>
            <person name="Hepburn T."/>
            <person name="Howarth C."/>
            <person name="Jen D."/>
            <person name="Larson L."/>
            <person name="Mehta T."/>
            <person name="Neiman D."/>
            <person name="Pearson M."/>
            <person name="Roberts A."/>
            <person name="Saif S."/>
            <person name="Shea T."/>
            <person name="Shenoy N."/>
            <person name="Sisk P."/>
            <person name="Stolte C."/>
            <person name="Sykes S."/>
            <person name="Walk T."/>
            <person name="White J."/>
            <person name="Yandava C."/>
            <person name="Haas B."/>
            <person name="Nusbaum C."/>
            <person name="Birren B."/>
        </authorList>
    </citation>
    <scope>NUCLEOTIDE SEQUENCE</scope>
    <source>
        <strain evidence="2">R3-111a-1</strain>
    </source>
</reference>
<reference evidence="3" key="5">
    <citation type="submission" date="2018-04" db="UniProtKB">
        <authorList>
            <consortium name="EnsemblFungi"/>
        </authorList>
    </citation>
    <scope>IDENTIFICATION</scope>
    <source>
        <strain evidence="3">R3-111a-1</strain>
    </source>
</reference>
<evidence type="ECO:0000256" key="1">
    <source>
        <dbReference type="SAM" id="SignalP"/>
    </source>
</evidence>
<evidence type="ECO:0000313" key="3">
    <source>
        <dbReference type="EnsemblFungi" id="EJT70787"/>
    </source>
</evidence>
<organism evidence="2">
    <name type="scientific">Gaeumannomyces tritici (strain R3-111a-1)</name>
    <name type="common">Wheat and barley take-all root rot fungus</name>
    <name type="synonym">Gaeumannomyces graminis var. tritici</name>
    <dbReference type="NCBI Taxonomy" id="644352"/>
    <lineage>
        <taxon>Eukaryota</taxon>
        <taxon>Fungi</taxon>
        <taxon>Dikarya</taxon>
        <taxon>Ascomycota</taxon>
        <taxon>Pezizomycotina</taxon>
        <taxon>Sordariomycetes</taxon>
        <taxon>Sordariomycetidae</taxon>
        <taxon>Magnaporthales</taxon>
        <taxon>Magnaporthaceae</taxon>
        <taxon>Gaeumannomyces</taxon>
    </lineage>
</organism>
<dbReference type="AlphaFoldDB" id="J3PE87"/>
<dbReference type="VEuPathDB" id="FungiDB:GGTG_11810"/>
<proteinExistence type="predicted"/>
<dbReference type="EnsemblFungi" id="EJT70787">
    <property type="protein sequence ID" value="EJT70787"/>
    <property type="gene ID" value="GGTG_11810"/>
</dbReference>
<dbReference type="GeneID" id="20352268"/>
<dbReference type="RefSeq" id="XP_009227965.1">
    <property type="nucleotide sequence ID" value="XM_009229701.1"/>
</dbReference>
<dbReference type="EMBL" id="GL385401">
    <property type="protein sequence ID" value="EJT70787.1"/>
    <property type="molecule type" value="Genomic_DNA"/>
</dbReference>
<dbReference type="Proteomes" id="UP000006039">
    <property type="component" value="Unassembled WGS sequence"/>
</dbReference>
<keyword evidence="4" id="KW-1185">Reference proteome</keyword>
<protein>
    <submittedName>
        <fullName evidence="2 3">Uncharacterized protein</fullName>
    </submittedName>
</protein>
<feature type="chain" id="PRO_5015095284" evidence="1">
    <location>
        <begin position="21"/>
        <end position="219"/>
    </location>
</feature>
<reference evidence="4" key="1">
    <citation type="submission" date="2010-07" db="EMBL/GenBank/DDBJ databases">
        <title>The genome sequence of Gaeumannomyces graminis var. tritici strain R3-111a-1.</title>
        <authorList>
            <consortium name="The Broad Institute Genome Sequencing Platform"/>
            <person name="Ma L.-J."/>
            <person name="Dead R."/>
            <person name="Young S."/>
            <person name="Zeng Q."/>
            <person name="Koehrsen M."/>
            <person name="Alvarado L."/>
            <person name="Berlin A."/>
            <person name="Chapman S.B."/>
            <person name="Chen Z."/>
            <person name="Freedman E."/>
            <person name="Gellesch M."/>
            <person name="Goldberg J."/>
            <person name="Griggs A."/>
            <person name="Gujja S."/>
            <person name="Heilman E.R."/>
            <person name="Heiman D."/>
            <person name="Hepburn T."/>
            <person name="Howarth C."/>
            <person name="Jen D."/>
            <person name="Larson L."/>
            <person name="Mehta T."/>
            <person name="Neiman D."/>
            <person name="Pearson M."/>
            <person name="Roberts A."/>
            <person name="Saif S."/>
            <person name="Shea T."/>
            <person name="Shenoy N."/>
            <person name="Sisk P."/>
            <person name="Stolte C."/>
            <person name="Sykes S."/>
            <person name="Walk T."/>
            <person name="White J."/>
            <person name="Yandava C."/>
            <person name="Haas B."/>
            <person name="Nusbaum C."/>
            <person name="Birren B."/>
        </authorList>
    </citation>
    <scope>NUCLEOTIDE SEQUENCE [LARGE SCALE GENOMIC DNA]</scope>
    <source>
        <strain evidence="4">R3-111a-1</strain>
    </source>
</reference>
<reference evidence="2" key="3">
    <citation type="submission" date="2010-09" db="EMBL/GenBank/DDBJ databases">
        <title>Annotation of Gaeumannomyces graminis var. tritici R3-111a-1.</title>
        <authorList>
            <consortium name="The Broad Institute Genome Sequencing Platform"/>
            <person name="Ma L.-J."/>
            <person name="Dead R."/>
            <person name="Young S.K."/>
            <person name="Zeng Q."/>
            <person name="Gargeya S."/>
            <person name="Fitzgerald M."/>
            <person name="Haas B."/>
            <person name="Abouelleil A."/>
            <person name="Alvarado L."/>
            <person name="Arachchi H.M."/>
            <person name="Berlin A."/>
            <person name="Brown A."/>
            <person name="Chapman S.B."/>
            <person name="Chen Z."/>
            <person name="Dunbar C."/>
            <person name="Freedman E."/>
            <person name="Gearin G."/>
            <person name="Gellesch M."/>
            <person name="Goldberg J."/>
            <person name="Griggs A."/>
            <person name="Gujja S."/>
            <person name="Heiman D."/>
            <person name="Howarth C."/>
            <person name="Larson L."/>
            <person name="Lui A."/>
            <person name="MacDonald P.J.P."/>
            <person name="Mehta T."/>
            <person name="Montmayeur A."/>
            <person name="Murphy C."/>
            <person name="Neiman D."/>
            <person name="Pearson M."/>
            <person name="Priest M."/>
            <person name="Roberts A."/>
            <person name="Saif S."/>
            <person name="Shea T."/>
            <person name="Shenoy N."/>
            <person name="Sisk P."/>
            <person name="Stolte C."/>
            <person name="Sykes S."/>
            <person name="Yandava C."/>
            <person name="Wortman J."/>
            <person name="Nusbaum C."/>
            <person name="Birren B."/>
        </authorList>
    </citation>
    <scope>NUCLEOTIDE SEQUENCE</scope>
    <source>
        <strain evidence="2">R3-111a-1</strain>
    </source>
</reference>
<dbReference type="HOGENOM" id="CLU_1261591_0_0_1"/>
<sequence>MHMFKSLAVTLAAFGTAVFATTDSQLASEIKQITDLAAAIEAQQGGVRARSAPSDNAQLAAEIKQITDLAAAIDAQGVQARSIGPSDAEIAALARQINGGSGAPLARRGDSASSGMPSRAEIDALAQQISQLSARADEHTALVAARAAANDMPSRAEIDELSRQLNQIASAAGNQRRDLPPRLAARADQVQARGIGSFFKKAFGTVTKFVGGFLGLGRR</sequence>
<keyword evidence="1" id="KW-0732">Signal</keyword>